<dbReference type="EMBL" id="BQNB010014940">
    <property type="protein sequence ID" value="GJT34175.1"/>
    <property type="molecule type" value="Genomic_DNA"/>
</dbReference>
<reference evidence="2" key="1">
    <citation type="journal article" date="2022" name="Int. J. Mol. Sci.">
        <title>Draft Genome of Tanacetum Coccineum: Genomic Comparison of Closely Related Tanacetum-Family Plants.</title>
        <authorList>
            <person name="Yamashiro T."/>
            <person name="Shiraishi A."/>
            <person name="Nakayama K."/>
            <person name="Satake H."/>
        </authorList>
    </citation>
    <scope>NUCLEOTIDE SEQUENCE</scope>
</reference>
<dbReference type="Proteomes" id="UP001151760">
    <property type="component" value="Unassembled WGS sequence"/>
</dbReference>
<feature type="compositionally biased region" description="Gly residues" evidence="1">
    <location>
        <begin position="274"/>
        <end position="283"/>
    </location>
</feature>
<gene>
    <name evidence="2" type="ORF">Tco_0924594</name>
</gene>
<evidence type="ECO:0000256" key="1">
    <source>
        <dbReference type="SAM" id="MobiDB-lite"/>
    </source>
</evidence>
<organism evidence="2 3">
    <name type="scientific">Tanacetum coccineum</name>
    <dbReference type="NCBI Taxonomy" id="301880"/>
    <lineage>
        <taxon>Eukaryota</taxon>
        <taxon>Viridiplantae</taxon>
        <taxon>Streptophyta</taxon>
        <taxon>Embryophyta</taxon>
        <taxon>Tracheophyta</taxon>
        <taxon>Spermatophyta</taxon>
        <taxon>Magnoliopsida</taxon>
        <taxon>eudicotyledons</taxon>
        <taxon>Gunneridae</taxon>
        <taxon>Pentapetalae</taxon>
        <taxon>asterids</taxon>
        <taxon>campanulids</taxon>
        <taxon>Asterales</taxon>
        <taxon>Asteraceae</taxon>
        <taxon>Asteroideae</taxon>
        <taxon>Anthemideae</taxon>
        <taxon>Anthemidinae</taxon>
        <taxon>Tanacetum</taxon>
    </lineage>
</organism>
<evidence type="ECO:0000313" key="3">
    <source>
        <dbReference type="Proteomes" id="UP001151760"/>
    </source>
</evidence>
<evidence type="ECO:0008006" key="4">
    <source>
        <dbReference type="Google" id="ProtNLM"/>
    </source>
</evidence>
<comment type="caution">
    <text evidence="2">The sequence shown here is derived from an EMBL/GenBank/DDBJ whole genome shotgun (WGS) entry which is preliminary data.</text>
</comment>
<reference evidence="2" key="2">
    <citation type="submission" date="2022-01" db="EMBL/GenBank/DDBJ databases">
        <authorList>
            <person name="Yamashiro T."/>
            <person name="Shiraishi A."/>
            <person name="Satake H."/>
            <person name="Nakayama K."/>
        </authorList>
    </citation>
    <scope>NUCLEOTIDE SEQUENCE</scope>
</reference>
<sequence>MRPRKVVDWQGRELDLFPDYVLDAEFLRSSHRLIGAYEISDIPRTSYFRFSLSDTHHQFILQGCDWHQLGEAYCHYKVYILSVYSLTPTGHQSHPKIHLLRVHLDYIFTFLPDHLAKGDAIIPYLLQYRNLIIGCCRFRFGNGAHTEDGIGMGVEITASDIREDGEEFKADTSAGGTMEIDVDPLVTGGISRRPRRGNDLTCDRAAETAQRQLEVAGGHGGTNQHRFGNGSAGKASEELIAQRSGLMALVTYEGKPVAAKALEAESQSQNGNDGDNGNGGKKWGNGIMEMEGNNEMGNSKWRKWNKIQKVETKLWNLTVKNNDLATYTQRFQELTLLCTRMVSKEED</sequence>
<protein>
    <recommendedName>
        <fullName evidence="4">Reverse transcriptase domain-containing protein</fullName>
    </recommendedName>
</protein>
<keyword evidence="3" id="KW-1185">Reference proteome</keyword>
<accession>A0ABQ5D4A8</accession>
<feature type="region of interest" description="Disordered" evidence="1">
    <location>
        <begin position="263"/>
        <end position="284"/>
    </location>
</feature>
<proteinExistence type="predicted"/>
<name>A0ABQ5D4A8_9ASTR</name>
<evidence type="ECO:0000313" key="2">
    <source>
        <dbReference type="EMBL" id="GJT34175.1"/>
    </source>
</evidence>